<reference evidence="1 2" key="1">
    <citation type="submission" date="2019-11" db="EMBL/GenBank/DDBJ databases">
        <title>Whole genome sequence of Oryza granulata.</title>
        <authorList>
            <person name="Li W."/>
        </authorList>
    </citation>
    <scope>NUCLEOTIDE SEQUENCE [LARGE SCALE GENOMIC DNA]</scope>
    <source>
        <strain evidence="2">cv. Menghai</strain>
        <tissue evidence="1">Leaf</tissue>
    </source>
</reference>
<dbReference type="Proteomes" id="UP000479710">
    <property type="component" value="Unassembled WGS sequence"/>
</dbReference>
<evidence type="ECO:0000313" key="1">
    <source>
        <dbReference type="EMBL" id="KAF0912825.1"/>
    </source>
</evidence>
<organism evidence="1 2">
    <name type="scientific">Oryza meyeriana var. granulata</name>
    <dbReference type="NCBI Taxonomy" id="110450"/>
    <lineage>
        <taxon>Eukaryota</taxon>
        <taxon>Viridiplantae</taxon>
        <taxon>Streptophyta</taxon>
        <taxon>Embryophyta</taxon>
        <taxon>Tracheophyta</taxon>
        <taxon>Spermatophyta</taxon>
        <taxon>Magnoliopsida</taxon>
        <taxon>Liliopsida</taxon>
        <taxon>Poales</taxon>
        <taxon>Poaceae</taxon>
        <taxon>BOP clade</taxon>
        <taxon>Oryzoideae</taxon>
        <taxon>Oryzeae</taxon>
        <taxon>Oryzinae</taxon>
        <taxon>Oryza</taxon>
        <taxon>Oryza meyeriana</taxon>
    </lineage>
</organism>
<protein>
    <submittedName>
        <fullName evidence="1">Uncharacterized protein</fullName>
    </submittedName>
</protein>
<proteinExistence type="predicted"/>
<keyword evidence="2" id="KW-1185">Reference proteome</keyword>
<comment type="caution">
    <text evidence="1">The sequence shown here is derived from an EMBL/GenBank/DDBJ whole genome shotgun (WGS) entry which is preliminary data.</text>
</comment>
<sequence>MWTEPTSAAARHSSTYDASTAFAEAVRSAFSTLGASLSEVDADSAAAIARFHGDQGSHVVRQALPEILAKLLSLDTSSSSTPSPASGASMGPAVSSSMALSSTSAAATTSPFMQPSSKSVPSPSLPILNTAIASIPFKLVALFTRAHSGSSSAGTCTPAGFPGWPPAYTSVTISSSLGFLCGPSIYNSDQPALRRGERFHRH</sequence>
<evidence type="ECO:0000313" key="2">
    <source>
        <dbReference type="Proteomes" id="UP000479710"/>
    </source>
</evidence>
<gene>
    <name evidence="1" type="ORF">E2562_019415</name>
</gene>
<name>A0A6G1DJ22_9ORYZ</name>
<dbReference type="EMBL" id="SPHZ02000006">
    <property type="protein sequence ID" value="KAF0912825.1"/>
    <property type="molecule type" value="Genomic_DNA"/>
</dbReference>
<dbReference type="AlphaFoldDB" id="A0A6G1DJ22"/>
<accession>A0A6G1DJ22</accession>